<organism evidence="5 6">
    <name type="scientific">Piedraia hortae CBS 480.64</name>
    <dbReference type="NCBI Taxonomy" id="1314780"/>
    <lineage>
        <taxon>Eukaryota</taxon>
        <taxon>Fungi</taxon>
        <taxon>Dikarya</taxon>
        <taxon>Ascomycota</taxon>
        <taxon>Pezizomycotina</taxon>
        <taxon>Dothideomycetes</taxon>
        <taxon>Dothideomycetidae</taxon>
        <taxon>Capnodiales</taxon>
        <taxon>Piedraiaceae</taxon>
        <taxon>Piedraia</taxon>
    </lineage>
</organism>
<evidence type="ECO:0000313" key="6">
    <source>
        <dbReference type="Proteomes" id="UP000799421"/>
    </source>
</evidence>
<keyword evidence="3" id="KW-0195">Cyclin</keyword>
<dbReference type="SMART" id="SM00385">
    <property type="entry name" value="CYCLIN"/>
    <property type="match status" value="1"/>
</dbReference>
<dbReference type="Gene3D" id="1.10.472.10">
    <property type="entry name" value="Cyclin-like"/>
    <property type="match status" value="2"/>
</dbReference>
<evidence type="ECO:0000259" key="4">
    <source>
        <dbReference type="SMART" id="SM00385"/>
    </source>
</evidence>
<sequence>RYPQKSPRSVLDDAEEQWRFTEAELAQAPSIRDGMRQVDELDTRAKCVQFIIQAGIIAQLPVSTITTATTFFHRFLMRKSLKRRVNGERALSPYEIGATALFLATKVEESCRKLQVLASAFFCAAHQNMEITYDDQSHDWWHWAECVLDNEDALLETLCFDLLIGSPHNQLQAMMEACGIERDRDLRHAACAFYAGTVKTPLCLLLGSHTIAAAGLYAACLHCEKSLPDKDGHPWWQPHRVDIKTLRWAVKYMCDVYHAAPHRLKG</sequence>
<dbReference type="InterPro" id="IPR006671">
    <property type="entry name" value="Cyclin_N"/>
</dbReference>
<evidence type="ECO:0000313" key="5">
    <source>
        <dbReference type="EMBL" id="KAF2863762.1"/>
    </source>
</evidence>
<protein>
    <recommendedName>
        <fullName evidence="2">RNA polymerase II holoenzyme cyclin-like subunit</fullName>
    </recommendedName>
</protein>
<dbReference type="CDD" id="cd20546">
    <property type="entry name" value="CYCLIN_SpCG1C_ScCTK2-like_rpt2"/>
    <property type="match status" value="1"/>
</dbReference>
<dbReference type="SUPFAM" id="SSF47954">
    <property type="entry name" value="Cyclin-like"/>
    <property type="match status" value="2"/>
</dbReference>
<keyword evidence="6" id="KW-1185">Reference proteome</keyword>
<proteinExistence type="inferred from homology"/>
<evidence type="ECO:0000256" key="3">
    <source>
        <dbReference type="RuleBase" id="RU000383"/>
    </source>
</evidence>
<gene>
    <name evidence="5" type="ORF">K470DRAFT_202439</name>
</gene>
<dbReference type="Pfam" id="PF00134">
    <property type="entry name" value="Cyclin_N"/>
    <property type="match status" value="1"/>
</dbReference>
<reference evidence="5" key="1">
    <citation type="journal article" date="2020" name="Stud. Mycol.">
        <title>101 Dothideomycetes genomes: a test case for predicting lifestyles and emergence of pathogens.</title>
        <authorList>
            <person name="Haridas S."/>
            <person name="Albert R."/>
            <person name="Binder M."/>
            <person name="Bloem J."/>
            <person name="Labutti K."/>
            <person name="Salamov A."/>
            <person name="Andreopoulos B."/>
            <person name="Baker S."/>
            <person name="Barry K."/>
            <person name="Bills G."/>
            <person name="Bluhm B."/>
            <person name="Cannon C."/>
            <person name="Castanera R."/>
            <person name="Culley D."/>
            <person name="Daum C."/>
            <person name="Ezra D."/>
            <person name="Gonzalez J."/>
            <person name="Henrissat B."/>
            <person name="Kuo A."/>
            <person name="Liang C."/>
            <person name="Lipzen A."/>
            <person name="Lutzoni F."/>
            <person name="Magnuson J."/>
            <person name="Mondo S."/>
            <person name="Nolan M."/>
            <person name="Ohm R."/>
            <person name="Pangilinan J."/>
            <person name="Park H.-J."/>
            <person name="Ramirez L."/>
            <person name="Alfaro M."/>
            <person name="Sun H."/>
            <person name="Tritt A."/>
            <person name="Yoshinaga Y."/>
            <person name="Zwiers L.-H."/>
            <person name="Turgeon B."/>
            <person name="Goodwin S."/>
            <person name="Spatafora J."/>
            <person name="Crous P."/>
            <person name="Grigoriev I."/>
        </authorList>
    </citation>
    <scope>NUCLEOTIDE SEQUENCE</scope>
    <source>
        <strain evidence="5">CBS 480.64</strain>
    </source>
</reference>
<dbReference type="EMBL" id="MU005959">
    <property type="protein sequence ID" value="KAF2863762.1"/>
    <property type="molecule type" value="Genomic_DNA"/>
</dbReference>
<dbReference type="InterPro" id="IPR036915">
    <property type="entry name" value="Cyclin-like_sf"/>
</dbReference>
<name>A0A6A7C967_9PEZI</name>
<dbReference type="GO" id="GO:0016538">
    <property type="term" value="F:cyclin-dependent protein serine/threonine kinase regulator activity"/>
    <property type="evidence" value="ECO:0007669"/>
    <property type="project" value="InterPro"/>
</dbReference>
<comment type="similarity">
    <text evidence="1">Belongs to the cyclin family. Cyclin C subfamily.</text>
</comment>
<dbReference type="InterPro" id="IPR013763">
    <property type="entry name" value="Cyclin-like_dom"/>
</dbReference>
<feature type="non-terminal residue" evidence="5">
    <location>
        <position position="1"/>
    </location>
</feature>
<feature type="domain" description="Cyclin-like" evidence="4">
    <location>
        <begin position="49"/>
        <end position="156"/>
    </location>
</feature>
<accession>A0A6A7C967</accession>
<evidence type="ECO:0000256" key="2">
    <source>
        <dbReference type="ARBA" id="ARBA00014912"/>
    </source>
</evidence>
<feature type="non-terminal residue" evidence="5">
    <location>
        <position position="266"/>
    </location>
</feature>
<dbReference type="AlphaFoldDB" id="A0A6A7C967"/>
<dbReference type="Proteomes" id="UP000799421">
    <property type="component" value="Unassembled WGS sequence"/>
</dbReference>
<dbReference type="GO" id="GO:0006357">
    <property type="term" value="P:regulation of transcription by RNA polymerase II"/>
    <property type="evidence" value="ECO:0007669"/>
    <property type="project" value="InterPro"/>
</dbReference>
<evidence type="ECO:0000256" key="1">
    <source>
        <dbReference type="ARBA" id="ARBA00008638"/>
    </source>
</evidence>
<dbReference type="PANTHER" id="PTHR10026">
    <property type="entry name" value="CYCLIN"/>
    <property type="match status" value="1"/>
</dbReference>
<dbReference type="OrthoDB" id="25002at2759"/>
<dbReference type="InterPro" id="IPR043198">
    <property type="entry name" value="Cyclin/Ssn8"/>
</dbReference>